<dbReference type="Proteomes" id="UP000276133">
    <property type="component" value="Unassembled WGS sequence"/>
</dbReference>
<name>A0A3M7SJA0_BRAPC</name>
<keyword evidence="1" id="KW-1133">Transmembrane helix</keyword>
<organism evidence="2 3">
    <name type="scientific">Brachionus plicatilis</name>
    <name type="common">Marine rotifer</name>
    <name type="synonym">Brachionus muelleri</name>
    <dbReference type="NCBI Taxonomy" id="10195"/>
    <lineage>
        <taxon>Eukaryota</taxon>
        <taxon>Metazoa</taxon>
        <taxon>Spiralia</taxon>
        <taxon>Gnathifera</taxon>
        <taxon>Rotifera</taxon>
        <taxon>Eurotatoria</taxon>
        <taxon>Monogononta</taxon>
        <taxon>Pseudotrocha</taxon>
        <taxon>Ploima</taxon>
        <taxon>Brachionidae</taxon>
        <taxon>Brachionus</taxon>
    </lineage>
</organism>
<proteinExistence type="predicted"/>
<feature type="transmembrane region" description="Helical" evidence="1">
    <location>
        <begin position="23"/>
        <end position="46"/>
    </location>
</feature>
<keyword evidence="1" id="KW-0812">Transmembrane</keyword>
<protein>
    <submittedName>
        <fullName evidence="2">Uncharacterized protein</fullName>
    </submittedName>
</protein>
<evidence type="ECO:0000256" key="1">
    <source>
        <dbReference type="SAM" id="Phobius"/>
    </source>
</evidence>
<dbReference type="AlphaFoldDB" id="A0A3M7SJA0"/>
<keyword evidence="1" id="KW-0472">Membrane</keyword>
<evidence type="ECO:0000313" key="3">
    <source>
        <dbReference type="Proteomes" id="UP000276133"/>
    </source>
</evidence>
<dbReference type="EMBL" id="REGN01001283">
    <property type="protein sequence ID" value="RNA35841.1"/>
    <property type="molecule type" value="Genomic_DNA"/>
</dbReference>
<accession>A0A3M7SJA0</accession>
<gene>
    <name evidence="2" type="ORF">BpHYR1_022681</name>
</gene>
<comment type="caution">
    <text evidence="2">The sequence shown here is derived from an EMBL/GenBank/DDBJ whole genome shotgun (WGS) entry which is preliminary data.</text>
</comment>
<reference evidence="2 3" key="1">
    <citation type="journal article" date="2018" name="Sci. Rep.">
        <title>Genomic signatures of local adaptation to the degree of environmental predictability in rotifers.</title>
        <authorList>
            <person name="Franch-Gras L."/>
            <person name="Hahn C."/>
            <person name="Garcia-Roger E.M."/>
            <person name="Carmona M.J."/>
            <person name="Serra M."/>
            <person name="Gomez A."/>
        </authorList>
    </citation>
    <scope>NUCLEOTIDE SEQUENCE [LARGE SCALE GENOMIC DNA]</scope>
    <source>
        <strain evidence="2">HYR1</strain>
    </source>
</reference>
<sequence>MSDPGLNLFCNIGSNFADSNGSIVYSGILKFVLFELLFIEALIVYLTFTNLRLFISVGPLHRSLPDLSNCLLFFV</sequence>
<keyword evidence="3" id="KW-1185">Reference proteome</keyword>
<evidence type="ECO:0000313" key="2">
    <source>
        <dbReference type="EMBL" id="RNA35841.1"/>
    </source>
</evidence>